<name>A0ABR0CR17_9LAMI</name>
<feature type="region of interest" description="Disordered" evidence="7">
    <location>
        <begin position="223"/>
        <end position="301"/>
    </location>
</feature>
<evidence type="ECO:0000313" key="11">
    <source>
        <dbReference type="Proteomes" id="UP001291926"/>
    </source>
</evidence>
<keyword evidence="3 8" id="KW-0812">Transmembrane</keyword>
<evidence type="ECO:0000256" key="5">
    <source>
        <dbReference type="ARBA" id="ARBA00022989"/>
    </source>
</evidence>
<keyword evidence="2" id="KW-0433">Leucine-rich repeat</keyword>
<dbReference type="Pfam" id="PF08263">
    <property type="entry name" value="LRRNT_2"/>
    <property type="match status" value="1"/>
</dbReference>
<feature type="transmembrane region" description="Helical" evidence="8">
    <location>
        <begin position="307"/>
        <end position="330"/>
    </location>
</feature>
<keyword evidence="4" id="KW-0677">Repeat</keyword>
<evidence type="ECO:0000256" key="4">
    <source>
        <dbReference type="ARBA" id="ARBA00022737"/>
    </source>
</evidence>
<dbReference type="InterPro" id="IPR046959">
    <property type="entry name" value="PRK1-6/SRF4-like"/>
</dbReference>
<dbReference type="InterPro" id="IPR013210">
    <property type="entry name" value="LRR_N_plant-typ"/>
</dbReference>
<dbReference type="Pfam" id="PF00560">
    <property type="entry name" value="LRR_1"/>
    <property type="match status" value="1"/>
</dbReference>
<dbReference type="Gene3D" id="1.10.510.10">
    <property type="entry name" value="Transferase(Phosphotransferase) domain 1"/>
    <property type="match status" value="1"/>
</dbReference>
<keyword evidence="5 8" id="KW-1133">Transmembrane helix</keyword>
<dbReference type="Gene3D" id="3.80.10.10">
    <property type="entry name" value="Ribonuclease Inhibitor"/>
    <property type="match status" value="2"/>
</dbReference>
<gene>
    <name evidence="10" type="ORF">RD792_014745</name>
</gene>
<dbReference type="SUPFAM" id="SSF56112">
    <property type="entry name" value="Protein kinase-like (PK-like)"/>
    <property type="match status" value="1"/>
</dbReference>
<dbReference type="PROSITE" id="PS50011">
    <property type="entry name" value="PROTEIN_KINASE_DOM"/>
    <property type="match status" value="1"/>
</dbReference>
<evidence type="ECO:0000256" key="3">
    <source>
        <dbReference type="ARBA" id="ARBA00022692"/>
    </source>
</evidence>
<dbReference type="Proteomes" id="UP001291926">
    <property type="component" value="Unassembled WGS sequence"/>
</dbReference>
<dbReference type="EMBL" id="JAYDYQ010002687">
    <property type="protein sequence ID" value="KAK4479234.1"/>
    <property type="molecule type" value="Genomic_DNA"/>
</dbReference>
<dbReference type="Gene3D" id="3.30.200.20">
    <property type="entry name" value="Phosphorylase Kinase, domain 1"/>
    <property type="match status" value="1"/>
</dbReference>
<comment type="subcellular location">
    <subcellularLocation>
        <location evidence="1">Membrane</location>
    </subcellularLocation>
</comment>
<dbReference type="PANTHER" id="PTHR48007">
    <property type="entry name" value="LEUCINE-RICH REPEAT RECEPTOR-LIKE PROTEIN KINASE PXC1"/>
    <property type="match status" value="1"/>
</dbReference>
<evidence type="ECO:0000259" key="9">
    <source>
        <dbReference type="PROSITE" id="PS50011"/>
    </source>
</evidence>
<feature type="compositionally biased region" description="Polar residues" evidence="7">
    <location>
        <begin position="231"/>
        <end position="242"/>
    </location>
</feature>
<organism evidence="10 11">
    <name type="scientific">Penstemon davidsonii</name>
    <dbReference type="NCBI Taxonomy" id="160366"/>
    <lineage>
        <taxon>Eukaryota</taxon>
        <taxon>Viridiplantae</taxon>
        <taxon>Streptophyta</taxon>
        <taxon>Embryophyta</taxon>
        <taxon>Tracheophyta</taxon>
        <taxon>Spermatophyta</taxon>
        <taxon>Magnoliopsida</taxon>
        <taxon>eudicotyledons</taxon>
        <taxon>Gunneridae</taxon>
        <taxon>Pentapetalae</taxon>
        <taxon>asterids</taxon>
        <taxon>lamiids</taxon>
        <taxon>Lamiales</taxon>
        <taxon>Plantaginaceae</taxon>
        <taxon>Cheloneae</taxon>
        <taxon>Penstemon</taxon>
    </lineage>
</organism>
<keyword evidence="6 8" id="KW-0472">Membrane</keyword>
<evidence type="ECO:0000256" key="6">
    <source>
        <dbReference type="ARBA" id="ARBA00023136"/>
    </source>
</evidence>
<proteinExistence type="predicted"/>
<evidence type="ECO:0000256" key="7">
    <source>
        <dbReference type="SAM" id="MobiDB-lite"/>
    </source>
</evidence>
<dbReference type="PANTHER" id="PTHR48007:SF64">
    <property type="entry name" value="POLLEN RECEPTOR-LIKE KINASE 1"/>
    <property type="match status" value="1"/>
</dbReference>
<evidence type="ECO:0000256" key="2">
    <source>
        <dbReference type="ARBA" id="ARBA00022614"/>
    </source>
</evidence>
<dbReference type="InterPro" id="IPR011009">
    <property type="entry name" value="Kinase-like_dom_sf"/>
</dbReference>
<dbReference type="SUPFAM" id="SSF52058">
    <property type="entry name" value="L domain-like"/>
    <property type="match status" value="1"/>
</dbReference>
<dbReference type="Pfam" id="PF00069">
    <property type="entry name" value="Pkinase"/>
    <property type="match status" value="1"/>
</dbReference>
<evidence type="ECO:0000256" key="8">
    <source>
        <dbReference type="SAM" id="Phobius"/>
    </source>
</evidence>
<feature type="domain" description="Protein kinase" evidence="9">
    <location>
        <begin position="399"/>
        <end position="673"/>
    </location>
</feature>
<accession>A0ABR0CR17</accession>
<keyword evidence="11" id="KW-1185">Reference proteome</keyword>
<evidence type="ECO:0000313" key="10">
    <source>
        <dbReference type="EMBL" id="KAK4479234.1"/>
    </source>
</evidence>
<dbReference type="Pfam" id="PF13855">
    <property type="entry name" value="LRR_8"/>
    <property type="match status" value="1"/>
</dbReference>
<comment type="caution">
    <text evidence="10">The sequence shown here is derived from an EMBL/GenBank/DDBJ whole genome shotgun (WGS) entry which is preliminary data.</text>
</comment>
<protein>
    <recommendedName>
        <fullName evidence="9">Protein kinase domain-containing protein</fullName>
    </recommendedName>
</protein>
<dbReference type="InterPro" id="IPR032675">
    <property type="entry name" value="LRR_dom_sf"/>
</dbReference>
<reference evidence="10 11" key="1">
    <citation type="journal article" date="2023" name="bioRxiv">
        <title>Genome report: Whole genome sequence and annotation of Penstemon davidsonii.</title>
        <authorList>
            <person name="Ostevik K.L."/>
            <person name="Alabady M."/>
            <person name="Zhang M."/>
            <person name="Rausher M.D."/>
        </authorList>
    </citation>
    <scope>NUCLEOTIDE SEQUENCE [LARGE SCALE GENOMIC DNA]</scope>
    <source>
        <strain evidence="10">DNT005</strain>
        <tissue evidence="10">Whole leaf</tissue>
    </source>
</reference>
<dbReference type="InterPro" id="IPR001611">
    <property type="entry name" value="Leu-rich_rpt"/>
</dbReference>
<dbReference type="InterPro" id="IPR000719">
    <property type="entry name" value="Prot_kinase_dom"/>
</dbReference>
<sequence length="686" mass="75439">MPTGAQAAAHPVRPRLKTKSSLSIITLTLLVLLSFIHCDFVSAQENDAEALLRFKSSLANSEPALANWNASIPPCPHTKGWVGVLCYNNHVWGLKLENMNLRGQIDVDSLVPLRFLRGLSFMNNKFEGPMPDWRKLGALKSLYLSHNQFSGHIAVDAFRGMTSLKKVHLANNKLTGPIPSSLESPKLIELRLENNQFTGTIPAISSEFLKVLNVSNNKLDGPIPGPLTKLDPSSFSASSQQRTNKRRPGPNAAGNRALCGQPLQLSCDSPIPPSGLEPDLHPDASQPPTSPSTPSNNSSNRKGLSPAIIGIIVLSILFGLLLLILLVILFRRNRKNPPPPLGMAAMPPSYDKTTASAVAAGPVLSGEAVPPKKPEQQQPGKLSFVRDDREKFDLQDLMRASAEVLGSGNFGASYKAVLVDGEALVVKRFKQMNSVDKEDFHEHMRRLGRLKHPNLLPLVAYLYRKEEKLLVFDYMHNGSLATHLHGKRSEEQPGLSWETRLRIIKGVAKGITFLHAELQSLTVPHGHLKSSNVLLDKDFNPVLMDYTLVPVVNPSQVQNILVAYKSPEYAQLGRTSKKTDVWCLGILILETLTGKFVAKYLGQGSKPYGADLAGWINDIASTSSTEVFDKDMNVENSCRPEMEKLLQIGIACCKEDLDERLDLEEALRQIEKIQDSSDMNNIDIGN</sequence>
<evidence type="ECO:0000256" key="1">
    <source>
        <dbReference type="ARBA" id="ARBA00004370"/>
    </source>
</evidence>